<dbReference type="GO" id="GO:0098542">
    <property type="term" value="P:defense response to other organism"/>
    <property type="evidence" value="ECO:0007669"/>
    <property type="project" value="TreeGrafter"/>
</dbReference>
<dbReference type="SUPFAM" id="SSF52058">
    <property type="entry name" value="L domain-like"/>
    <property type="match status" value="1"/>
</dbReference>
<dbReference type="Proteomes" id="UP000237000">
    <property type="component" value="Unassembled WGS sequence"/>
</dbReference>
<name>A0A2P5EFS7_TREOI</name>
<dbReference type="Gene3D" id="3.80.10.10">
    <property type="entry name" value="Ribonuclease Inhibitor"/>
    <property type="match status" value="1"/>
</dbReference>
<sequence>MAEAVVSFVLEKIGEFLVDSVVSEALFLWGVNDQVELAKGKLKQMLSFLRDADARVRGGNGNESLRNWVAETREAAYDLQDALATFASEVVPRRTGGVRNFAKRCACVMNEGVKLHMVRSKIEGISARISVLGTDLQTYDLRKLDKEESANCSNETAQRELRRAYSHVIDRDIVGFEENIKDLVAHLTTKGKSYRVLSITGMGAKDGKRKKELGKKMLKYCAGLPLAILVLRELLSRKQTVFEWEVLLNNAKMYINKGKVAELRDSKNLGVSWVLGLSYDELPYLLKPCFLHLAHFPEDYEIRVDELCHMWMAEGFVSSENVAYECLLELIQRSMVQRGVLGSIGERVKTCRIHDLMRDLCLSKAQEENFLQIIDISENRQETMDSLSSCKVRRLSLIHLNTDNVSDHKLLSIIKDGCLRSFTCFDSCFGPKIVKPWFDFFYMLRVLKLEGKYLYVVNLPKEIGKLIHLRFLSFKESHVVALPSSIRNLTCLQTLDLRVVNKISIVTKSIKGEKILGCEELLKNVVMWRLEHLRHLYLPSYFQLSRGNQLLLEHASNLKTLVNISVSYPGLDKILQRTTLTKLKVYFNKSWDGGIQCNHLHSLTVNLALHGNYVNRDIVPIISSCPELYELQVTGAIEKLPNDNQFSLNLIKLSLKDMNLESDPMPTLEKLPNLRVLFLKNALKVDEIVCSRGGFPRLESLCFHGLWIKEWRVDEGSLPCLLHLSLQACWKLWKIPEGVAYITTLNEIVLEQMSWEFIRRIKKDGVDFYKVQHVPSLVILDTLNDGTFLILFFCVT</sequence>
<dbReference type="InterPro" id="IPR032675">
    <property type="entry name" value="LRR_dom_sf"/>
</dbReference>
<dbReference type="CDD" id="cd14798">
    <property type="entry name" value="RX-CC_like"/>
    <property type="match status" value="1"/>
</dbReference>
<evidence type="ECO:0000313" key="8">
    <source>
        <dbReference type="Proteomes" id="UP000237000"/>
    </source>
</evidence>
<organism evidence="7 8">
    <name type="scientific">Trema orientale</name>
    <name type="common">Charcoal tree</name>
    <name type="synonym">Celtis orientalis</name>
    <dbReference type="NCBI Taxonomy" id="63057"/>
    <lineage>
        <taxon>Eukaryota</taxon>
        <taxon>Viridiplantae</taxon>
        <taxon>Streptophyta</taxon>
        <taxon>Embryophyta</taxon>
        <taxon>Tracheophyta</taxon>
        <taxon>Spermatophyta</taxon>
        <taxon>Magnoliopsida</taxon>
        <taxon>eudicotyledons</taxon>
        <taxon>Gunneridae</taxon>
        <taxon>Pentapetalae</taxon>
        <taxon>rosids</taxon>
        <taxon>fabids</taxon>
        <taxon>Rosales</taxon>
        <taxon>Cannabaceae</taxon>
        <taxon>Trema</taxon>
    </lineage>
</organism>
<accession>A0A2P5EFS7</accession>
<evidence type="ECO:0000259" key="4">
    <source>
        <dbReference type="Pfam" id="PF18052"/>
    </source>
</evidence>
<dbReference type="AlphaFoldDB" id="A0A2P5EFS7"/>
<dbReference type="Gene3D" id="1.10.8.430">
    <property type="entry name" value="Helical domain of apoptotic protease-activating factors"/>
    <property type="match status" value="1"/>
</dbReference>
<dbReference type="Gene3D" id="1.20.5.4130">
    <property type="match status" value="1"/>
</dbReference>
<dbReference type="EMBL" id="JXTC01000163">
    <property type="protein sequence ID" value="PON84399.1"/>
    <property type="molecule type" value="Genomic_DNA"/>
</dbReference>
<keyword evidence="1" id="KW-0677">Repeat</keyword>
<dbReference type="InParanoid" id="A0A2P5EFS7"/>
<dbReference type="InterPro" id="IPR041118">
    <property type="entry name" value="Rx_N"/>
</dbReference>
<keyword evidence="2" id="KW-0547">Nucleotide-binding</keyword>
<evidence type="ECO:0000256" key="2">
    <source>
        <dbReference type="ARBA" id="ARBA00022741"/>
    </source>
</evidence>
<keyword evidence="8" id="KW-1185">Reference proteome</keyword>
<dbReference type="Pfam" id="PF18052">
    <property type="entry name" value="Rx_N"/>
    <property type="match status" value="1"/>
</dbReference>
<feature type="domain" description="Disease resistance R13L4/SHOC-2-like LRR" evidence="6">
    <location>
        <begin position="419"/>
        <end position="734"/>
    </location>
</feature>
<dbReference type="Gene3D" id="1.10.10.10">
    <property type="entry name" value="Winged helix-like DNA-binding domain superfamily/Winged helix DNA-binding domain"/>
    <property type="match status" value="1"/>
</dbReference>
<dbReference type="InterPro" id="IPR055414">
    <property type="entry name" value="LRR_R13L4/SHOC2-like"/>
</dbReference>
<dbReference type="InterPro" id="IPR038005">
    <property type="entry name" value="RX-like_CC"/>
</dbReference>
<dbReference type="FunFam" id="1.10.10.10:FF:000322">
    <property type="entry name" value="Probable disease resistance protein At1g63360"/>
    <property type="match status" value="1"/>
</dbReference>
<dbReference type="PANTHER" id="PTHR23155:SF1185">
    <property type="entry name" value="DISEASE RESISTANCE RPP8-LIKE PROTEIN 3-RELATED"/>
    <property type="match status" value="1"/>
</dbReference>
<keyword evidence="3" id="KW-0611">Plant defense</keyword>
<dbReference type="PANTHER" id="PTHR23155">
    <property type="entry name" value="DISEASE RESISTANCE PROTEIN RP"/>
    <property type="match status" value="1"/>
</dbReference>
<dbReference type="InterPro" id="IPR044974">
    <property type="entry name" value="Disease_R_plants"/>
</dbReference>
<feature type="domain" description="Disease resistance protein winged helix" evidence="5">
    <location>
        <begin position="296"/>
        <end position="361"/>
    </location>
</feature>
<evidence type="ECO:0000313" key="7">
    <source>
        <dbReference type="EMBL" id="PON84399.1"/>
    </source>
</evidence>
<dbReference type="Pfam" id="PF23559">
    <property type="entry name" value="WHD_DRP"/>
    <property type="match status" value="1"/>
</dbReference>
<evidence type="ECO:0000259" key="5">
    <source>
        <dbReference type="Pfam" id="PF23559"/>
    </source>
</evidence>
<protein>
    <submittedName>
        <fullName evidence="7">NB-ARC domain, LRR domain containing protein</fullName>
    </submittedName>
</protein>
<dbReference type="InterPro" id="IPR027417">
    <property type="entry name" value="P-loop_NTPase"/>
</dbReference>
<dbReference type="STRING" id="63057.A0A2P5EFS7"/>
<feature type="domain" description="Disease resistance N-terminal" evidence="4">
    <location>
        <begin position="5"/>
        <end position="94"/>
    </location>
</feature>
<dbReference type="InterPro" id="IPR042197">
    <property type="entry name" value="Apaf_helical"/>
</dbReference>
<dbReference type="GO" id="GO:0043531">
    <property type="term" value="F:ADP binding"/>
    <property type="evidence" value="ECO:0007669"/>
    <property type="project" value="InterPro"/>
</dbReference>
<dbReference type="Pfam" id="PF23598">
    <property type="entry name" value="LRR_14"/>
    <property type="match status" value="1"/>
</dbReference>
<comment type="caution">
    <text evidence="7">The sequence shown here is derived from an EMBL/GenBank/DDBJ whole genome shotgun (WGS) entry which is preliminary data.</text>
</comment>
<proteinExistence type="predicted"/>
<evidence type="ECO:0000256" key="3">
    <source>
        <dbReference type="ARBA" id="ARBA00022821"/>
    </source>
</evidence>
<dbReference type="InterPro" id="IPR058922">
    <property type="entry name" value="WHD_DRP"/>
</dbReference>
<dbReference type="InterPro" id="IPR036388">
    <property type="entry name" value="WH-like_DNA-bd_sf"/>
</dbReference>
<evidence type="ECO:0000256" key="1">
    <source>
        <dbReference type="ARBA" id="ARBA00022737"/>
    </source>
</evidence>
<reference evidence="8" key="1">
    <citation type="submission" date="2016-06" db="EMBL/GenBank/DDBJ databases">
        <title>Parallel loss of symbiosis genes in relatives of nitrogen-fixing non-legume Parasponia.</title>
        <authorList>
            <person name="Van Velzen R."/>
            <person name="Holmer R."/>
            <person name="Bu F."/>
            <person name="Rutten L."/>
            <person name="Van Zeijl A."/>
            <person name="Liu W."/>
            <person name="Santuari L."/>
            <person name="Cao Q."/>
            <person name="Sharma T."/>
            <person name="Shen D."/>
            <person name="Roswanjaya Y."/>
            <person name="Wardhani T."/>
            <person name="Kalhor M.S."/>
            <person name="Jansen J."/>
            <person name="Van den Hoogen J."/>
            <person name="Gungor B."/>
            <person name="Hartog M."/>
            <person name="Hontelez J."/>
            <person name="Verver J."/>
            <person name="Yang W.-C."/>
            <person name="Schijlen E."/>
            <person name="Repin R."/>
            <person name="Schilthuizen M."/>
            <person name="Schranz E."/>
            <person name="Heidstra R."/>
            <person name="Miyata K."/>
            <person name="Fedorova E."/>
            <person name="Kohlen W."/>
            <person name="Bisseling T."/>
            <person name="Smit S."/>
            <person name="Geurts R."/>
        </authorList>
    </citation>
    <scope>NUCLEOTIDE SEQUENCE [LARGE SCALE GENOMIC DNA]</scope>
    <source>
        <strain evidence="8">cv. RG33-2</strain>
    </source>
</reference>
<gene>
    <name evidence="7" type="ORF">TorRG33x02_198590</name>
</gene>
<evidence type="ECO:0000259" key="6">
    <source>
        <dbReference type="Pfam" id="PF23598"/>
    </source>
</evidence>
<dbReference type="SUPFAM" id="SSF52540">
    <property type="entry name" value="P-loop containing nucleoside triphosphate hydrolases"/>
    <property type="match status" value="1"/>
</dbReference>
<dbReference type="OrthoDB" id="646178at2759"/>